<dbReference type="GO" id="GO:0005524">
    <property type="term" value="F:ATP binding"/>
    <property type="evidence" value="ECO:0007669"/>
    <property type="project" value="UniProtKB-KW"/>
</dbReference>
<keyword evidence="6 8" id="KW-0472">Membrane</keyword>
<evidence type="ECO:0000256" key="1">
    <source>
        <dbReference type="ARBA" id="ARBA00004651"/>
    </source>
</evidence>
<evidence type="ECO:0000259" key="9">
    <source>
        <dbReference type="PROSITE" id="PS50893"/>
    </source>
</evidence>
<keyword evidence="5 8" id="KW-1133">Transmembrane helix</keyword>
<sequence>MSDHKDRRGPGNGHGGPRMGPPGPGMGMPVQKAKNFKGTLNRLIGYLKPHVGKLTGVLLAAIASTIFSIVTPKLLGNATTKLTEGLIAIWNGTPGAGIDFGAINRILLVLALLYVVSAAFGYIQQYLMADVAQKVVYDLRKQVYDKFNRLPIKFFDSRPHGEVLSRVVNDVDNISTTLQQSLTQFITSFVTLVGVIVMMLTISPLMTLIVFLTIPASLLAIRSIAARSQKLFVQQQAQLGRLNGHVEEMFTGHRIVKAFGREQRSIDDFDEMNDKLYEAGWKAQFISGIIMPIMSFISNIGYVLVCIVGGLLVLRRAISVGDILAFIQYTRQFTMPITQLANIANVIQSTVASAERVFELLDEREEIPDPEVPKALIRPAGAVHFDHVRFGYEADKPLIADMNINVLPGQTIAIVGPTGAGKTTIINLLMRFYELDGGKITIDGVDVKEMKRSGLRNLFGMVLQDTWLFNGTIRDNIAYGREGATEEEIVEAAKAAHADHFIRTLPDGYDTVLNEEASNISQGQKQLLTIARAILADPQILILDEATSSVDTRTEVFIQRAMNSLMKGRTSFVIAHRLSTIRGADLILVMNNGSIIEQGNHEQLLAANGFYADLYNSQFTGKAASGA</sequence>
<keyword evidence="12" id="KW-1185">Reference proteome</keyword>
<dbReference type="InterPro" id="IPR003439">
    <property type="entry name" value="ABC_transporter-like_ATP-bd"/>
</dbReference>
<evidence type="ECO:0000259" key="10">
    <source>
        <dbReference type="PROSITE" id="PS50929"/>
    </source>
</evidence>
<feature type="transmembrane region" description="Helical" evidence="8">
    <location>
        <begin position="51"/>
        <end position="70"/>
    </location>
</feature>
<dbReference type="Gene3D" id="1.20.1560.10">
    <property type="entry name" value="ABC transporter type 1, transmembrane domain"/>
    <property type="match status" value="1"/>
</dbReference>
<proteinExistence type="predicted"/>
<feature type="domain" description="ABC transporter" evidence="9">
    <location>
        <begin position="383"/>
        <end position="617"/>
    </location>
</feature>
<feature type="region of interest" description="Disordered" evidence="7">
    <location>
        <begin position="1"/>
        <end position="28"/>
    </location>
</feature>
<dbReference type="Gene3D" id="3.40.50.300">
    <property type="entry name" value="P-loop containing nucleotide triphosphate hydrolases"/>
    <property type="match status" value="1"/>
</dbReference>
<protein>
    <submittedName>
        <fullName evidence="11">ABC transporter ATP-binding protein</fullName>
    </submittedName>
</protein>
<dbReference type="Proteomes" id="UP001597493">
    <property type="component" value="Unassembled WGS sequence"/>
</dbReference>
<evidence type="ECO:0000313" key="11">
    <source>
        <dbReference type="EMBL" id="MFD2662975.1"/>
    </source>
</evidence>
<evidence type="ECO:0000256" key="4">
    <source>
        <dbReference type="ARBA" id="ARBA00022840"/>
    </source>
</evidence>
<keyword evidence="3" id="KW-0547">Nucleotide-binding</keyword>
<dbReference type="PROSITE" id="PS00211">
    <property type="entry name" value="ABC_TRANSPORTER_1"/>
    <property type="match status" value="1"/>
</dbReference>
<dbReference type="PROSITE" id="PS50893">
    <property type="entry name" value="ABC_TRANSPORTER_2"/>
    <property type="match status" value="1"/>
</dbReference>
<dbReference type="Pfam" id="PF00664">
    <property type="entry name" value="ABC_membrane"/>
    <property type="match status" value="1"/>
</dbReference>
<feature type="transmembrane region" description="Helical" evidence="8">
    <location>
        <begin position="208"/>
        <end position="225"/>
    </location>
</feature>
<gene>
    <name evidence="11" type="ORF">ACFSW5_22215</name>
</gene>
<dbReference type="InterPro" id="IPR017871">
    <property type="entry name" value="ABC_transporter-like_CS"/>
</dbReference>
<evidence type="ECO:0000256" key="3">
    <source>
        <dbReference type="ARBA" id="ARBA00022741"/>
    </source>
</evidence>
<dbReference type="InterPro" id="IPR039421">
    <property type="entry name" value="Type_1_exporter"/>
</dbReference>
<dbReference type="EMBL" id="JBHUMY010000037">
    <property type="protein sequence ID" value="MFD2662975.1"/>
    <property type="molecule type" value="Genomic_DNA"/>
</dbReference>
<comment type="subcellular location">
    <subcellularLocation>
        <location evidence="1">Cell membrane</location>
        <topology evidence="1">Multi-pass membrane protein</topology>
    </subcellularLocation>
</comment>
<dbReference type="InterPro" id="IPR027417">
    <property type="entry name" value="P-loop_NTPase"/>
</dbReference>
<dbReference type="InterPro" id="IPR003593">
    <property type="entry name" value="AAA+_ATPase"/>
</dbReference>
<dbReference type="Pfam" id="PF00005">
    <property type="entry name" value="ABC_tran"/>
    <property type="match status" value="1"/>
</dbReference>
<organism evidence="11 12">
    <name type="scientific">Paenibacillus thailandensis</name>
    <dbReference type="NCBI Taxonomy" id="393250"/>
    <lineage>
        <taxon>Bacteria</taxon>
        <taxon>Bacillati</taxon>
        <taxon>Bacillota</taxon>
        <taxon>Bacilli</taxon>
        <taxon>Bacillales</taxon>
        <taxon>Paenibacillaceae</taxon>
        <taxon>Paenibacillus</taxon>
    </lineage>
</organism>
<feature type="transmembrane region" description="Helical" evidence="8">
    <location>
        <begin position="102"/>
        <end position="123"/>
    </location>
</feature>
<keyword evidence="4 11" id="KW-0067">ATP-binding</keyword>
<dbReference type="PANTHER" id="PTHR43394">
    <property type="entry name" value="ATP-DEPENDENT PERMEASE MDL1, MITOCHONDRIAL"/>
    <property type="match status" value="1"/>
</dbReference>
<evidence type="ECO:0000256" key="8">
    <source>
        <dbReference type="SAM" id="Phobius"/>
    </source>
</evidence>
<evidence type="ECO:0000313" key="12">
    <source>
        <dbReference type="Proteomes" id="UP001597493"/>
    </source>
</evidence>
<evidence type="ECO:0000256" key="7">
    <source>
        <dbReference type="SAM" id="MobiDB-lite"/>
    </source>
</evidence>
<dbReference type="SMART" id="SM00382">
    <property type="entry name" value="AAA"/>
    <property type="match status" value="1"/>
</dbReference>
<feature type="transmembrane region" description="Helical" evidence="8">
    <location>
        <begin position="285"/>
        <end position="314"/>
    </location>
</feature>
<dbReference type="SUPFAM" id="SSF52540">
    <property type="entry name" value="P-loop containing nucleoside triphosphate hydrolases"/>
    <property type="match status" value="1"/>
</dbReference>
<reference evidence="12" key="1">
    <citation type="journal article" date="2019" name="Int. J. Syst. Evol. Microbiol.">
        <title>The Global Catalogue of Microorganisms (GCM) 10K type strain sequencing project: providing services to taxonomists for standard genome sequencing and annotation.</title>
        <authorList>
            <consortium name="The Broad Institute Genomics Platform"/>
            <consortium name="The Broad Institute Genome Sequencing Center for Infectious Disease"/>
            <person name="Wu L."/>
            <person name="Ma J."/>
        </authorList>
    </citation>
    <scope>NUCLEOTIDE SEQUENCE [LARGE SCALE GENOMIC DNA]</scope>
    <source>
        <strain evidence="12">TISTR 1827</strain>
    </source>
</reference>
<name>A0ABW5R3R5_9BACL</name>
<dbReference type="CDD" id="cd18547">
    <property type="entry name" value="ABC_6TM_Tm288_like"/>
    <property type="match status" value="1"/>
</dbReference>
<dbReference type="SUPFAM" id="SSF90123">
    <property type="entry name" value="ABC transporter transmembrane region"/>
    <property type="match status" value="1"/>
</dbReference>
<dbReference type="InterPro" id="IPR011527">
    <property type="entry name" value="ABC1_TM_dom"/>
</dbReference>
<evidence type="ECO:0000256" key="6">
    <source>
        <dbReference type="ARBA" id="ARBA00023136"/>
    </source>
</evidence>
<evidence type="ECO:0000256" key="5">
    <source>
        <dbReference type="ARBA" id="ARBA00022989"/>
    </source>
</evidence>
<evidence type="ECO:0000256" key="2">
    <source>
        <dbReference type="ARBA" id="ARBA00022692"/>
    </source>
</evidence>
<feature type="transmembrane region" description="Helical" evidence="8">
    <location>
        <begin position="182"/>
        <end position="202"/>
    </location>
</feature>
<dbReference type="PANTHER" id="PTHR43394:SF1">
    <property type="entry name" value="ATP-BINDING CASSETTE SUB-FAMILY B MEMBER 10, MITOCHONDRIAL"/>
    <property type="match status" value="1"/>
</dbReference>
<dbReference type="InterPro" id="IPR036640">
    <property type="entry name" value="ABC1_TM_sf"/>
</dbReference>
<comment type="caution">
    <text evidence="11">The sequence shown here is derived from an EMBL/GenBank/DDBJ whole genome shotgun (WGS) entry which is preliminary data.</text>
</comment>
<keyword evidence="2 8" id="KW-0812">Transmembrane</keyword>
<dbReference type="RefSeq" id="WP_379278147.1">
    <property type="nucleotide sequence ID" value="NZ_JBHUGT010000017.1"/>
</dbReference>
<feature type="domain" description="ABC transmembrane type-1" evidence="10">
    <location>
        <begin position="56"/>
        <end position="349"/>
    </location>
</feature>
<dbReference type="CDD" id="cd03254">
    <property type="entry name" value="ABCC_Glucan_exporter_like"/>
    <property type="match status" value="1"/>
</dbReference>
<accession>A0ABW5R3R5</accession>
<dbReference type="PROSITE" id="PS50929">
    <property type="entry name" value="ABC_TM1F"/>
    <property type="match status" value="1"/>
</dbReference>